<proteinExistence type="predicted"/>
<keyword evidence="2" id="KW-0472">Membrane</keyword>
<dbReference type="EMBL" id="FOZX01000006">
    <property type="protein sequence ID" value="SFS85215.1"/>
    <property type="molecule type" value="Genomic_DNA"/>
</dbReference>
<feature type="signal peptide" evidence="3">
    <location>
        <begin position="1"/>
        <end position="24"/>
    </location>
</feature>
<feature type="compositionally biased region" description="Low complexity" evidence="1">
    <location>
        <begin position="706"/>
        <end position="715"/>
    </location>
</feature>
<dbReference type="Pfam" id="PF19516">
    <property type="entry name" value="DUF6049"/>
    <property type="match status" value="2"/>
</dbReference>
<dbReference type="Proteomes" id="UP000198852">
    <property type="component" value="Unassembled WGS sequence"/>
</dbReference>
<reference evidence="5" key="1">
    <citation type="submission" date="2016-10" db="EMBL/GenBank/DDBJ databases">
        <authorList>
            <person name="Varghese N."/>
            <person name="Submissions S."/>
        </authorList>
    </citation>
    <scope>NUCLEOTIDE SEQUENCE [LARGE SCALE GENOMIC DNA]</scope>
    <source>
        <strain evidence="5">DSM 44771</strain>
    </source>
</reference>
<dbReference type="OrthoDB" id="3797035at2"/>
<organism evidence="4 5">
    <name type="scientific">Saccharopolyspora flava</name>
    <dbReference type="NCBI Taxonomy" id="95161"/>
    <lineage>
        <taxon>Bacteria</taxon>
        <taxon>Bacillati</taxon>
        <taxon>Actinomycetota</taxon>
        <taxon>Actinomycetes</taxon>
        <taxon>Pseudonocardiales</taxon>
        <taxon>Pseudonocardiaceae</taxon>
        <taxon>Saccharopolyspora</taxon>
    </lineage>
</organism>
<feature type="region of interest" description="Disordered" evidence="1">
    <location>
        <begin position="703"/>
        <end position="741"/>
    </location>
</feature>
<name>A0A1I6T7G7_9PSEU</name>
<sequence>MRFLLAALCAVLLFAMLPVTGATAQSGNAADFDVTKVTPSVVGGGSPGEVVVSGTLTNRGGRALNGIQARVERGTPPTSEPAVQRAIREGSDGITQPASAPLADRLEPGQSLPVQIRVPLTGANSLQLSQPGVYPLLVNVQAGGSRIAEAQFLLPVTALPGQPPMRPAQATPTSLIVPIVDTPRLEREALPGGRAVLVDDQLSTSLAPGGRLYDLVQAISDSAPAGSSLGNALCFAIDPDLLITAKAMQGGYQVRQPNGTLVEGIGRSAADLWLTKLRQATTGRCVIPLPYADADVVALGRAGLSDLVNGAMDGSQLLSAPDGLGVDPRDVLWPIEGAIADPKAGDLPSTMLLDTRAVNIPAGSLTPVKLRGSNTTAIPIDPLMASALDPNRDTQQEVTQPSPPGGGSLTSQNALGALAFRATGGYVPNATSVLVPPRRWNMRADDLRGLLTGLSKLDADGLIRLTALPEPNPATLAEADLTYPVQAGGSEIPREVIDHLAAHNFKVGDLARSSESDRAQTVEPGRVTTPLRNGLLHGVSSAWRGNAGAADDWVRRATGPIHDMLGKVRIEEYPGTTNRLSSDSPIPVTVVNDLPFTVGIRFKIPNVPGVEVQHDFGGGLATVPANGRRQFMLEASAKRAGRFMVDISVTAGSGTPLGTTKRLPMESTEYGPMIPWLTGIAGAVLVLLSVRRILNKAKARRERKAAAQQAADAAQTQPLAHTATGAPAAQRPTTEGDRDRG</sequence>
<evidence type="ECO:0008006" key="6">
    <source>
        <dbReference type="Google" id="ProtNLM"/>
    </source>
</evidence>
<protein>
    <recommendedName>
        <fullName evidence="6">Glycoprotein</fullName>
    </recommendedName>
</protein>
<feature type="transmembrane region" description="Helical" evidence="2">
    <location>
        <begin position="673"/>
        <end position="694"/>
    </location>
</feature>
<feature type="chain" id="PRO_5011671145" description="Glycoprotein" evidence="3">
    <location>
        <begin position="25"/>
        <end position="741"/>
    </location>
</feature>
<keyword evidence="2" id="KW-0812">Transmembrane</keyword>
<evidence type="ECO:0000256" key="2">
    <source>
        <dbReference type="SAM" id="Phobius"/>
    </source>
</evidence>
<dbReference type="AlphaFoldDB" id="A0A1I6T7G7"/>
<gene>
    <name evidence="4" type="ORF">SAMN05660874_03735</name>
</gene>
<evidence type="ECO:0000256" key="3">
    <source>
        <dbReference type="SAM" id="SignalP"/>
    </source>
</evidence>
<evidence type="ECO:0000313" key="5">
    <source>
        <dbReference type="Proteomes" id="UP000198852"/>
    </source>
</evidence>
<dbReference type="InterPro" id="IPR046112">
    <property type="entry name" value="DUF6049"/>
</dbReference>
<evidence type="ECO:0000256" key="1">
    <source>
        <dbReference type="SAM" id="MobiDB-lite"/>
    </source>
</evidence>
<dbReference type="RefSeq" id="WP_093419617.1">
    <property type="nucleotide sequence ID" value="NZ_FOZX01000006.1"/>
</dbReference>
<feature type="region of interest" description="Disordered" evidence="1">
    <location>
        <begin position="392"/>
        <end position="412"/>
    </location>
</feature>
<keyword evidence="3" id="KW-0732">Signal</keyword>
<keyword evidence="5" id="KW-1185">Reference proteome</keyword>
<keyword evidence="2" id="KW-1133">Transmembrane helix</keyword>
<accession>A0A1I6T7G7</accession>
<dbReference type="STRING" id="95161.SAMN05660874_03735"/>
<evidence type="ECO:0000313" key="4">
    <source>
        <dbReference type="EMBL" id="SFS85215.1"/>
    </source>
</evidence>